<dbReference type="AlphaFoldDB" id="A0A268P2Z2"/>
<protein>
    <submittedName>
        <fullName evidence="1">Putative sporulation protein YtxC</fullName>
    </submittedName>
</protein>
<accession>A0A268P2Z2</accession>
<name>A0A268P2Z2_SHOCL</name>
<evidence type="ECO:0000313" key="2">
    <source>
        <dbReference type="Proteomes" id="UP000216207"/>
    </source>
</evidence>
<proteinExistence type="predicted"/>
<dbReference type="NCBIfam" id="TIGR02834">
    <property type="entry name" value="spo_ytxC"/>
    <property type="match status" value="1"/>
</dbReference>
<dbReference type="EMBL" id="NPCC01000007">
    <property type="protein sequence ID" value="PAE89630.1"/>
    <property type="molecule type" value="Genomic_DNA"/>
</dbReference>
<organism evidence="1 2">
    <name type="scientific">Shouchella clausii</name>
    <name type="common">Alkalihalobacillus clausii</name>
    <dbReference type="NCBI Taxonomy" id="79880"/>
    <lineage>
        <taxon>Bacteria</taxon>
        <taxon>Bacillati</taxon>
        <taxon>Bacillota</taxon>
        <taxon>Bacilli</taxon>
        <taxon>Bacillales</taxon>
        <taxon>Bacillaceae</taxon>
        <taxon>Shouchella</taxon>
    </lineage>
</organism>
<sequence length="282" mass="33347">MIAIHFEERGNCSRLFDELRGYMATYKPYGFGGAVEKNSEATITVRYENKDVDFYESFHPFLASIFAEYVIETKEDEWLMDIAENLFYFTDEEEKQQIVAIAQAILQGDRNDIPSVKPHFDRRAFLYDAFASHLNPDTTFYYEPFLTFRLKEYGEMLIDCIELAIDEYLMEQDYQAMVENLRHYIRITPARLPMVYLVHKDMFTFYDEHFRELTAEEMAYYLKQELVFETGLDFSEMVISPLVSMAPGHVHVFTDEPDHGVILTIQAIFQERLTIFPLQERH</sequence>
<dbReference type="OMA" id="EYFQFIN"/>
<dbReference type="PIRSF" id="PIRSF012563">
    <property type="entry name" value="YtxC"/>
    <property type="match status" value="1"/>
</dbReference>
<dbReference type="InterPro" id="IPR014199">
    <property type="entry name" value="Spore_YtxC"/>
</dbReference>
<comment type="caution">
    <text evidence="1">The sequence shown here is derived from an EMBL/GenBank/DDBJ whole genome shotgun (WGS) entry which is preliminary data.</text>
</comment>
<evidence type="ECO:0000313" key="1">
    <source>
        <dbReference type="EMBL" id="PAE89630.1"/>
    </source>
</evidence>
<dbReference type="RefSeq" id="WP_011247541.1">
    <property type="nucleotide sequence ID" value="NZ_BOQQ01000002.1"/>
</dbReference>
<reference evidence="1 2" key="1">
    <citation type="submission" date="2017-07" db="EMBL/GenBank/DDBJ databases">
        <title>Isolation and whole genome analysis of endospore-forming bacteria from heroin.</title>
        <authorList>
            <person name="Kalinowski J."/>
            <person name="Ahrens B."/>
            <person name="Al-Dilaimi A."/>
            <person name="Winkler A."/>
            <person name="Wibberg D."/>
            <person name="Schleenbecker U."/>
            <person name="Ruckert C."/>
            <person name="Wolfel R."/>
            <person name="Grass G."/>
        </authorList>
    </citation>
    <scope>NUCLEOTIDE SEQUENCE [LARGE SCALE GENOMIC DNA]</scope>
    <source>
        <strain evidence="1 2">7539</strain>
    </source>
</reference>
<dbReference type="Pfam" id="PF08812">
    <property type="entry name" value="YtxC"/>
    <property type="match status" value="1"/>
</dbReference>
<dbReference type="Proteomes" id="UP000216207">
    <property type="component" value="Unassembled WGS sequence"/>
</dbReference>
<gene>
    <name evidence="1" type="ORF">CHH72_07060</name>
</gene>